<proteinExistence type="predicted"/>
<evidence type="ECO:0000313" key="2">
    <source>
        <dbReference type="EMBL" id="AKV00891.1"/>
    </source>
</evidence>
<dbReference type="SUPFAM" id="SSF53474">
    <property type="entry name" value="alpha/beta-Hydrolases"/>
    <property type="match status" value="1"/>
</dbReference>
<dbReference type="AlphaFoldDB" id="A0A0K1Q4X8"/>
<name>A0A0K1Q4X8_9BACT</name>
<dbReference type="Gene3D" id="3.40.50.1820">
    <property type="entry name" value="alpha/beta hydrolase"/>
    <property type="match status" value="1"/>
</dbReference>
<reference evidence="2 3" key="1">
    <citation type="submission" date="2015-08" db="EMBL/GenBank/DDBJ databases">
        <authorList>
            <person name="Babu N.S."/>
            <person name="Beckwith C.J."/>
            <person name="Beseler K.G."/>
            <person name="Brison A."/>
            <person name="Carone J.V."/>
            <person name="Caskin T.P."/>
            <person name="Diamond M."/>
            <person name="Durham M.E."/>
            <person name="Foxe J.M."/>
            <person name="Go M."/>
            <person name="Henderson B.A."/>
            <person name="Jones I.B."/>
            <person name="McGettigan J.A."/>
            <person name="Micheletti S.J."/>
            <person name="Nasrallah M.E."/>
            <person name="Ortiz D."/>
            <person name="Piller C.R."/>
            <person name="Privatt S.R."/>
            <person name="Schneider S.L."/>
            <person name="Sharp S."/>
            <person name="Smith T.C."/>
            <person name="Stanton J.D."/>
            <person name="Ullery H.E."/>
            <person name="Wilson R.J."/>
            <person name="Serrano M.G."/>
            <person name="Buck G."/>
            <person name="Lee V."/>
            <person name="Wang Y."/>
            <person name="Carvalho R."/>
            <person name="Voegtly L."/>
            <person name="Shi R."/>
            <person name="Duckworth R."/>
            <person name="Johnson A."/>
            <person name="Loviza R."/>
            <person name="Walstead R."/>
            <person name="Shah Z."/>
            <person name="Kiflezghi M."/>
            <person name="Wade K."/>
            <person name="Ball S.L."/>
            <person name="Bradley K.W."/>
            <person name="Asai D.J."/>
            <person name="Bowman C.A."/>
            <person name="Russell D.A."/>
            <person name="Pope W.H."/>
            <person name="Jacobs-Sera D."/>
            <person name="Hendrix R.W."/>
            <person name="Hatfull G.F."/>
        </authorList>
    </citation>
    <scope>NUCLEOTIDE SEQUENCE [LARGE SCALE GENOMIC DNA]</scope>
    <source>
        <strain evidence="2 3">DSM 27648</strain>
    </source>
</reference>
<dbReference type="PANTHER" id="PTHR43689">
    <property type="entry name" value="HYDROLASE"/>
    <property type="match status" value="1"/>
</dbReference>
<accession>A0A0K1Q4X8</accession>
<protein>
    <submittedName>
        <fullName evidence="2">Alpha/beta hydrolase fold-1</fullName>
    </submittedName>
</protein>
<keyword evidence="3" id="KW-1185">Reference proteome</keyword>
<dbReference type="EMBL" id="CP012333">
    <property type="protein sequence ID" value="AKV00891.1"/>
    <property type="molecule type" value="Genomic_DNA"/>
</dbReference>
<dbReference type="STRING" id="1391654.AKJ09_07554"/>
<keyword evidence="2" id="KW-0378">Hydrolase</keyword>
<sequence length="209" mass="23232">MSVRRHLGDPPSVIIGHSMGTQVALETWRLFPERVRGLVLMCGSFGKVTQSFRGMPIIDLILPKVMDIVDKQPDLVRALWSRIPPEVALKAALLARDVDPNHVRREDMLPYLRHMTHVDFPMFLRMLRAAGEHSAEKYLPQIDVPVLIVAGEKDTFTPASLSEHMAELIPNAELLMVPGGTHVAPIEQPDLVGSRIKAFIDRVSGPSTP</sequence>
<evidence type="ECO:0000259" key="1">
    <source>
        <dbReference type="Pfam" id="PF12697"/>
    </source>
</evidence>
<dbReference type="InterPro" id="IPR000073">
    <property type="entry name" value="AB_hydrolase_1"/>
</dbReference>
<dbReference type="KEGG" id="llu:AKJ09_07554"/>
<dbReference type="Proteomes" id="UP000064967">
    <property type="component" value="Chromosome"/>
</dbReference>
<dbReference type="Pfam" id="PF12697">
    <property type="entry name" value="Abhydrolase_6"/>
    <property type="match status" value="1"/>
</dbReference>
<gene>
    <name evidence="2" type="ORF">AKJ09_07554</name>
</gene>
<dbReference type="InterPro" id="IPR029058">
    <property type="entry name" value="AB_hydrolase_fold"/>
</dbReference>
<feature type="domain" description="AB hydrolase-1" evidence="1">
    <location>
        <begin position="6"/>
        <end position="192"/>
    </location>
</feature>
<dbReference type="GO" id="GO:0016787">
    <property type="term" value="F:hydrolase activity"/>
    <property type="evidence" value="ECO:0007669"/>
    <property type="project" value="UniProtKB-KW"/>
</dbReference>
<evidence type="ECO:0000313" key="3">
    <source>
        <dbReference type="Proteomes" id="UP000064967"/>
    </source>
</evidence>
<organism evidence="2 3">
    <name type="scientific">Labilithrix luteola</name>
    <dbReference type="NCBI Taxonomy" id="1391654"/>
    <lineage>
        <taxon>Bacteria</taxon>
        <taxon>Pseudomonadati</taxon>
        <taxon>Myxococcota</taxon>
        <taxon>Polyangia</taxon>
        <taxon>Polyangiales</taxon>
        <taxon>Labilitrichaceae</taxon>
        <taxon>Labilithrix</taxon>
    </lineage>
</organism>
<dbReference type="PANTHER" id="PTHR43689:SF8">
    <property type="entry name" value="ALPHA_BETA-HYDROLASES SUPERFAMILY PROTEIN"/>
    <property type="match status" value="1"/>
</dbReference>